<dbReference type="EMBL" id="CM016556">
    <property type="protein sequence ID" value="TKW12036.1"/>
    <property type="molecule type" value="Genomic_DNA"/>
</dbReference>
<organism evidence="1 2">
    <name type="scientific">Setaria viridis</name>
    <name type="common">Green bristlegrass</name>
    <name type="synonym">Setaria italica subsp. viridis</name>
    <dbReference type="NCBI Taxonomy" id="4556"/>
    <lineage>
        <taxon>Eukaryota</taxon>
        <taxon>Viridiplantae</taxon>
        <taxon>Streptophyta</taxon>
        <taxon>Embryophyta</taxon>
        <taxon>Tracheophyta</taxon>
        <taxon>Spermatophyta</taxon>
        <taxon>Magnoliopsida</taxon>
        <taxon>Liliopsida</taxon>
        <taxon>Poales</taxon>
        <taxon>Poaceae</taxon>
        <taxon>PACMAD clade</taxon>
        <taxon>Panicoideae</taxon>
        <taxon>Panicodae</taxon>
        <taxon>Paniceae</taxon>
        <taxon>Cenchrinae</taxon>
        <taxon>Setaria</taxon>
    </lineage>
</organism>
<proteinExistence type="predicted"/>
<evidence type="ECO:0000313" key="2">
    <source>
        <dbReference type="Proteomes" id="UP000298652"/>
    </source>
</evidence>
<evidence type="ECO:0000313" key="1">
    <source>
        <dbReference type="EMBL" id="TKW12036.1"/>
    </source>
</evidence>
<name>A0A4V6D5W5_SETVI</name>
<protein>
    <submittedName>
        <fullName evidence="1">Uncharacterized protein</fullName>
    </submittedName>
</protein>
<keyword evidence="2" id="KW-1185">Reference proteome</keyword>
<accession>A0A4V6D5W5</accession>
<dbReference type="InterPro" id="IPR000408">
    <property type="entry name" value="Reg_chr_condens"/>
</dbReference>
<dbReference type="InterPro" id="IPR009091">
    <property type="entry name" value="RCC1/BLIP-II"/>
</dbReference>
<dbReference type="PROSITE" id="PS00626">
    <property type="entry name" value="RCC1_2"/>
    <property type="match status" value="1"/>
</dbReference>
<sequence length="103" mass="11678">MSQAACGWRHTLTLSEKRRYFLLGRGSTRMLGSGEIFYRNMPGLLPSARWFWLQEVKLIHVNSIRRLGYHKVSEGRVEHGRGGGVGTGVVESETLTHVRVNLK</sequence>
<dbReference type="Gramene" id="TKW12036">
    <property type="protein sequence ID" value="TKW12036"/>
    <property type="gene ID" value="SEVIR_5G011301v2"/>
</dbReference>
<gene>
    <name evidence="1" type="ORF">SEVIR_5G011301v2</name>
</gene>
<dbReference type="AlphaFoldDB" id="A0A4V6D5W5"/>
<dbReference type="SUPFAM" id="SSF50985">
    <property type="entry name" value="RCC1/BLIP-II"/>
    <property type="match status" value="1"/>
</dbReference>
<reference evidence="1" key="1">
    <citation type="submission" date="2019-03" db="EMBL/GenBank/DDBJ databases">
        <title>WGS assembly of Setaria viridis.</title>
        <authorList>
            <person name="Huang P."/>
            <person name="Jenkins J."/>
            <person name="Grimwood J."/>
            <person name="Barry K."/>
            <person name="Healey A."/>
            <person name="Mamidi S."/>
            <person name="Sreedasyam A."/>
            <person name="Shu S."/>
            <person name="Feldman M."/>
            <person name="Wu J."/>
            <person name="Yu Y."/>
            <person name="Chen C."/>
            <person name="Johnson J."/>
            <person name="Rokhsar D."/>
            <person name="Baxter I."/>
            <person name="Schmutz J."/>
            <person name="Brutnell T."/>
            <person name="Kellogg E."/>
        </authorList>
    </citation>
    <scope>NUCLEOTIDE SEQUENCE [LARGE SCALE GENOMIC DNA]</scope>
</reference>
<dbReference type="Proteomes" id="UP000298652">
    <property type="component" value="Chromosome 5"/>
</dbReference>